<dbReference type="InterPro" id="IPR036390">
    <property type="entry name" value="WH_DNA-bd_sf"/>
</dbReference>
<dbReference type="InterPro" id="IPR036388">
    <property type="entry name" value="WH-like_DNA-bd_sf"/>
</dbReference>
<feature type="domain" description="Winged helix DNA-binding" evidence="1">
    <location>
        <begin position="15"/>
        <end position="94"/>
    </location>
</feature>
<dbReference type="PANTHER" id="PTHR37318">
    <property type="entry name" value="BSL7504 PROTEIN"/>
    <property type="match status" value="1"/>
</dbReference>
<reference evidence="2 3" key="1">
    <citation type="journal article" date="2016" name="Nat. Commun.">
        <title>Thousands of microbial genomes shed light on interconnected biogeochemical processes in an aquifer system.</title>
        <authorList>
            <person name="Anantharaman K."/>
            <person name="Brown C.T."/>
            <person name="Hug L.A."/>
            <person name="Sharon I."/>
            <person name="Castelle C.J."/>
            <person name="Probst A.J."/>
            <person name="Thomas B.C."/>
            <person name="Singh A."/>
            <person name="Wilkins M.J."/>
            <person name="Karaoz U."/>
            <person name="Brodie E.L."/>
            <person name="Williams K.H."/>
            <person name="Hubbard S.S."/>
            <person name="Banfield J.F."/>
        </authorList>
    </citation>
    <scope>NUCLEOTIDE SEQUENCE [LARGE SCALE GENOMIC DNA]</scope>
</reference>
<dbReference type="STRING" id="1817863.A2Y62_22090"/>
<dbReference type="InterPro" id="IPR027395">
    <property type="entry name" value="WH_DNA-bd_dom"/>
</dbReference>
<dbReference type="Gene3D" id="1.10.10.10">
    <property type="entry name" value="Winged helix-like DNA-binding domain superfamily/Winged helix DNA-binding domain"/>
    <property type="match status" value="1"/>
</dbReference>
<comment type="caution">
    <text evidence="2">The sequence shown here is derived from an EMBL/GenBank/DDBJ whole genome shotgun (WGS) entry which is preliminary data.</text>
</comment>
<dbReference type="PANTHER" id="PTHR37318:SF1">
    <property type="entry name" value="BSL7504 PROTEIN"/>
    <property type="match status" value="1"/>
</dbReference>
<dbReference type="EMBL" id="MFGW01000036">
    <property type="protein sequence ID" value="OGF67982.1"/>
    <property type="molecule type" value="Genomic_DNA"/>
</dbReference>
<proteinExistence type="predicted"/>
<gene>
    <name evidence="2" type="ORF">A2Y62_22090</name>
</gene>
<evidence type="ECO:0000313" key="3">
    <source>
        <dbReference type="Proteomes" id="UP000178943"/>
    </source>
</evidence>
<dbReference type="Pfam" id="PF13601">
    <property type="entry name" value="HTH_34"/>
    <property type="match status" value="1"/>
</dbReference>
<dbReference type="AlphaFoldDB" id="A0A1F5VX08"/>
<accession>A0A1F5VX08</accession>
<protein>
    <recommendedName>
        <fullName evidence="1">Winged helix DNA-binding domain-containing protein</fullName>
    </recommendedName>
</protein>
<dbReference type="SUPFAM" id="SSF46785">
    <property type="entry name" value="Winged helix' DNA-binding domain"/>
    <property type="match status" value="1"/>
</dbReference>
<sequence>MIIPDDIDPVIHERVRLLIIATLALVPEMSFNELKSTLSLTDGNLSGHSRKLEDAGYIEIEKSFQGRRPHTVLRLTKKGRLAYQRHLEMLRTIVERAEEMQE</sequence>
<name>A0A1F5VX08_9BACT</name>
<evidence type="ECO:0000259" key="1">
    <source>
        <dbReference type="Pfam" id="PF13601"/>
    </source>
</evidence>
<dbReference type="Proteomes" id="UP000178943">
    <property type="component" value="Unassembled WGS sequence"/>
</dbReference>
<evidence type="ECO:0000313" key="2">
    <source>
        <dbReference type="EMBL" id="OGF67982.1"/>
    </source>
</evidence>
<organism evidence="2 3">
    <name type="scientific">Candidatus Fischerbacteria bacterium RBG_13_37_8</name>
    <dbReference type="NCBI Taxonomy" id="1817863"/>
    <lineage>
        <taxon>Bacteria</taxon>
        <taxon>Candidatus Fischeribacteriota</taxon>
    </lineage>
</organism>